<keyword evidence="1" id="KW-0378">Hydrolase</keyword>
<protein>
    <submittedName>
        <fullName evidence="1">Activating signal cointegrator 1 complex subunit 3</fullName>
        <ecNumber evidence="1">3.6.4.13</ecNumber>
    </submittedName>
</protein>
<organism evidence="1 2">
    <name type="scientific">Kickxella alabastrina</name>
    <dbReference type="NCBI Taxonomy" id="61397"/>
    <lineage>
        <taxon>Eukaryota</taxon>
        <taxon>Fungi</taxon>
        <taxon>Fungi incertae sedis</taxon>
        <taxon>Zoopagomycota</taxon>
        <taxon>Kickxellomycotina</taxon>
        <taxon>Kickxellomycetes</taxon>
        <taxon>Kickxellales</taxon>
        <taxon>Kickxellaceae</taxon>
        <taxon>Kickxella</taxon>
    </lineage>
</organism>
<gene>
    <name evidence="1" type="primary">mug81_2</name>
    <name evidence="1" type="ORF">LPJ66_003120</name>
</gene>
<feature type="non-terminal residue" evidence="1">
    <location>
        <position position="1"/>
    </location>
</feature>
<comment type="caution">
    <text evidence="1">The sequence shown here is derived from an EMBL/GenBank/DDBJ whole genome shotgun (WGS) entry which is preliminary data.</text>
</comment>
<reference evidence="1" key="1">
    <citation type="submission" date="2022-07" db="EMBL/GenBank/DDBJ databases">
        <title>Phylogenomic reconstructions and comparative analyses of Kickxellomycotina fungi.</title>
        <authorList>
            <person name="Reynolds N.K."/>
            <person name="Stajich J.E."/>
            <person name="Barry K."/>
            <person name="Grigoriev I.V."/>
            <person name="Crous P."/>
            <person name="Smith M.E."/>
        </authorList>
    </citation>
    <scope>NUCLEOTIDE SEQUENCE</scope>
    <source>
        <strain evidence="1">Benny 63K</strain>
    </source>
</reference>
<accession>A0ACC1INX6</accession>
<evidence type="ECO:0000313" key="1">
    <source>
        <dbReference type="EMBL" id="KAJ1897846.1"/>
    </source>
</evidence>
<keyword evidence="2" id="KW-1185">Reference proteome</keyword>
<name>A0ACC1INX6_9FUNG</name>
<sequence>PVLIFVSSRRQTRLTAQDLIAFCGVEDNPRHLLHMDDAEADAAMARAHDAHLRLALGFGIGMHHAGLAEADRVLCEELFLARKIQVLIATSTLAWGVNLPAHLVILKGTEFYDAKAKGYVDLPITDVLQMIGRAGRPQFDDRAVARIFVSDGKKEFYKRFLHEPFPVESSLHRHLHEHINAEVAAGAIGSAQDAVDYLSWTYLFRRLRQNPSYYGVEDASEAAVNRFLSRMVMQCFADLHRAQCIALEQDGARVAVGPTPLGRIASQYYLSHTTMLTFATRLPAVDRAHPLGGLLHLLSDATEWAEIPVRHNEDLLNRELERSVPYALGKAQVVDYLSPHAKTCLLVQKHMVRGDLPCSDYVTDTRTVLDSSIRILQAMVDVAAYMGLLAPAVAAMELMQAIKQASMPGDSPLCQISPGMDLDEIKSLFGLGGARPSGREKGRRAQQPRCLGSLLVMSDAQLRDFFAPLAARRGPADVRAWCEAVRALPPVDVTIAPGTATATATADAAREEAKMGSFCGLLPTTQYSMVITLTYTRPESGFGKPGFMCEPGQAYTPRFGKTQYEGWWVVLAQGEEELLAVKRVSMQGKVGNARVKNAPEAVKTPETRSVRLAFITPQAVGKHRLRLLLVSDAYLGLDQEFEVVIEVVGAQDQMIVPTDPSFIDKGQMTVPEDLSFISKEKMKEYQ</sequence>
<dbReference type="EC" id="3.6.4.13" evidence="1"/>
<evidence type="ECO:0000313" key="2">
    <source>
        <dbReference type="Proteomes" id="UP001150581"/>
    </source>
</evidence>
<proteinExistence type="predicted"/>
<dbReference type="Proteomes" id="UP001150581">
    <property type="component" value="Unassembled WGS sequence"/>
</dbReference>
<dbReference type="EMBL" id="JANBPG010000293">
    <property type="protein sequence ID" value="KAJ1897846.1"/>
    <property type="molecule type" value="Genomic_DNA"/>
</dbReference>